<feature type="compositionally biased region" description="Pro residues" evidence="2">
    <location>
        <begin position="47"/>
        <end position="61"/>
    </location>
</feature>
<keyword evidence="4" id="KW-1185">Reference proteome</keyword>
<name>A0ABR1KGF9_9PEZI</name>
<evidence type="ECO:0000256" key="2">
    <source>
        <dbReference type="SAM" id="MobiDB-lite"/>
    </source>
</evidence>
<accession>A0ABR1KGF9</accession>
<evidence type="ECO:0000313" key="3">
    <source>
        <dbReference type="EMBL" id="KAK7513827.1"/>
    </source>
</evidence>
<dbReference type="Proteomes" id="UP001363622">
    <property type="component" value="Unassembled WGS sequence"/>
</dbReference>
<feature type="region of interest" description="Disordered" evidence="2">
    <location>
        <begin position="1"/>
        <end position="141"/>
    </location>
</feature>
<feature type="compositionally biased region" description="Low complexity" evidence="2">
    <location>
        <begin position="29"/>
        <end position="43"/>
    </location>
</feature>
<feature type="region of interest" description="Disordered" evidence="2">
    <location>
        <begin position="170"/>
        <end position="206"/>
    </location>
</feature>
<feature type="compositionally biased region" description="Polar residues" evidence="2">
    <location>
        <begin position="738"/>
        <end position="754"/>
    </location>
</feature>
<reference evidence="3 4" key="1">
    <citation type="submission" date="2024-04" db="EMBL/GenBank/DDBJ databases">
        <title>Phyllosticta paracitricarpa is synonymous to the EU quarantine fungus P. citricarpa based on phylogenomic analyses.</title>
        <authorList>
            <consortium name="Lawrence Berkeley National Laboratory"/>
            <person name="Van Ingen-Buijs V.A."/>
            <person name="Van Westerhoven A.C."/>
            <person name="Haridas S."/>
            <person name="Skiadas P."/>
            <person name="Martin F."/>
            <person name="Groenewald J.Z."/>
            <person name="Crous P.W."/>
            <person name="Seidl M.F."/>
        </authorList>
    </citation>
    <scope>NUCLEOTIDE SEQUENCE [LARGE SCALE GENOMIC DNA]</scope>
    <source>
        <strain evidence="3 4">CBS 123371</strain>
    </source>
</reference>
<feature type="compositionally biased region" description="Basic and acidic residues" evidence="2">
    <location>
        <begin position="705"/>
        <end position="719"/>
    </location>
</feature>
<organism evidence="3 4">
    <name type="scientific">Phyllosticta citriasiana</name>
    <dbReference type="NCBI Taxonomy" id="595635"/>
    <lineage>
        <taxon>Eukaryota</taxon>
        <taxon>Fungi</taxon>
        <taxon>Dikarya</taxon>
        <taxon>Ascomycota</taxon>
        <taxon>Pezizomycotina</taxon>
        <taxon>Dothideomycetes</taxon>
        <taxon>Dothideomycetes incertae sedis</taxon>
        <taxon>Botryosphaeriales</taxon>
        <taxon>Phyllostictaceae</taxon>
        <taxon>Phyllosticta</taxon>
    </lineage>
</organism>
<evidence type="ECO:0000313" key="4">
    <source>
        <dbReference type="Proteomes" id="UP001363622"/>
    </source>
</evidence>
<dbReference type="EMBL" id="JBBPHU010000009">
    <property type="protein sequence ID" value="KAK7513827.1"/>
    <property type="molecule type" value="Genomic_DNA"/>
</dbReference>
<evidence type="ECO:0000256" key="1">
    <source>
        <dbReference type="SAM" id="Coils"/>
    </source>
</evidence>
<sequence length="792" mass="87422">MKRNANIADFFKPVQRPKVSRLNATGRLSDSTISSSAPSSRVSHLPTPNPTPAVDTPPNPYLPGSDSAPASSPPSPQQSSVPTTRVASLPTSRNPPLDPHSPAQPRPEASSPSPEMLRSSFSSLPPLSQTSNTSSRRVVRDGVEIVRTSDSEEDSDSSLEDLSVLLAARKRSAPVESSSPARPSLSPRVRSRKDYNFRSQAKRPKKLEKILSKPTKYKISLAAMAKQASKERAAEAKSREAEEAAEKLEELLKDDRNDGITEHDLLDVVGDEDRAREAREALERTGALETFQVWRFFGSCRSTTRSRPFPISSLPSQGWQTLLKDTATRENALQSGLVQTGVVRSALPDEIISWVVDEVCFGTKTELNCAYLRVLESSNTQIGNLLDKDRIQQLFSRMGASVGTCGPEVSLPNIVPTEVQENEPRPAPHAGLTWLLRLLRQSASQLTLEALEYGLELLVRANFDDCILADVELQNLGRDAVGTFLAVLGTSFNDVARRIYTSLRDNPALQSHLIASLPAHTPLECNFRRRLALCFLLQNSTAALTTPLTSRAFLESIFAAILNTNPHFRMHASTDFANVAALANILDVAVDTGFSNFNFATVLASIPRKLTFRDADAKARRQEALRLEEEFNAGIDKLVRLLHMVNDQMKSGIKNMIQSEAKVTLDRVEHRIESGVRTQDVSKRDVYEEMGYGVQSSMERWIKTERMDSEKDQRKEQGSKKVSFADENADGKLENESAEASPNGETAQNCTSSELKQEVKDEEQEESVQNATAPRLRCSRRSQTAVEKPHLG</sequence>
<protein>
    <submittedName>
        <fullName evidence="3">Uncharacterized protein</fullName>
    </submittedName>
</protein>
<gene>
    <name evidence="3" type="ORF">IWZ03DRAFT_383102</name>
</gene>
<feature type="coiled-coil region" evidence="1">
    <location>
        <begin position="231"/>
        <end position="258"/>
    </location>
</feature>
<proteinExistence type="predicted"/>
<feature type="compositionally biased region" description="Pro residues" evidence="2">
    <location>
        <begin position="96"/>
        <end position="105"/>
    </location>
</feature>
<keyword evidence="1" id="KW-0175">Coiled coil</keyword>
<feature type="compositionally biased region" description="Low complexity" evidence="2">
    <location>
        <begin position="119"/>
        <end position="128"/>
    </location>
</feature>
<feature type="compositionally biased region" description="Polar residues" evidence="2">
    <location>
        <begin position="81"/>
        <end position="94"/>
    </location>
</feature>
<comment type="caution">
    <text evidence="3">The sequence shown here is derived from an EMBL/GenBank/DDBJ whole genome shotgun (WGS) entry which is preliminary data.</text>
</comment>
<feature type="compositionally biased region" description="Low complexity" evidence="2">
    <location>
        <begin position="177"/>
        <end position="188"/>
    </location>
</feature>
<feature type="region of interest" description="Disordered" evidence="2">
    <location>
        <begin position="705"/>
        <end position="792"/>
    </location>
</feature>